<evidence type="ECO:0000313" key="2">
    <source>
        <dbReference type="Proteomes" id="UP000051335"/>
    </source>
</evidence>
<dbReference type="EMBL" id="LJQC01000132">
    <property type="protein sequence ID" value="KPX08969.1"/>
    <property type="molecule type" value="Genomic_DNA"/>
</dbReference>
<reference evidence="1 2" key="1">
    <citation type="submission" date="2015-09" db="EMBL/GenBank/DDBJ databases">
        <title>Genome announcement of multiple Pseudomonas syringae strains.</title>
        <authorList>
            <person name="Thakur S."/>
            <person name="Wang P.W."/>
            <person name="Gong Y."/>
            <person name="Weir B.S."/>
            <person name="Guttman D.S."/>
        </authorList>
    </citation>
    <scope>NUCLEOTIDE SEQUENCE [LARGE SCALE GENOMIC DNA]</scope>
    <source>
        <strain evidence="1 2">ICMP17001</strain>
    </source>
</reference>
<accession>A0A0P9NR45</accession>
<name>A0A0P9NR45_9PSED</name>
<dbReference type="Proteomes" id="UP000051335">
    <property type="component" value="Unassembled WGS sequence"/>
</dbReference>
<proteinExistence type="predicted"/>
<organism evidence="1 2">
    <name type="scientific">Pseudomonas syringae pv. coryli</name>
    <dbReference type="NCBI Taxonomy" id="317659"/>
    <lineage>
        <taxon>Bacteria</taxon>
        <taxon>Pseudomonadati</taxon>
        <taxon>Pseudomonadota</taxon>
        <taxon>Gammaproteobacteria</taxon>
        <taxon>Pseudomonadales</taxon>
        <taxon>Pseudomonadaceae</taxon>
        <taxon>Pseudomonas</taxon>
    </lineage>
</organism>
<protein>
    <recommendedName>
        <fullName evidence="3">DUF3800 domain-containing protein</fullName>
    </recommendedName>
</protein>
<evidence type="ECO:0000313" key="1">
    <source>
        <dbReference type="EMBL" id="KPX08969.1"/>
    </source>
</evidence>
<dbReference type="PATRIC" id="fig|317659.3.peg.1538"/>
<dbReference type="InterPro" id="IPR024524">
    <property type="entry name" value="DUF3800"/>
</dbReference>
<comment type="caution">
    <text evidence="1">The sequence shown here is derived from an EMBL/GenBank/DDBJ whole genome shotgun (WGS) entry which is preliminary data.</text>
</comment>
<dbReference type="Pfam" id="PF12686">
    <property type="entry name" value="DUF3800"/>
    <property type="match status" value="1"/>
</dbReference>
<evidence type="ECO:0008006" key="3">
    <source>
        <dbReference type="Google" id="ProtNLM"/>
    </source>
</evidence>
<dbReference type="AlphaFoldDB" id="A0A0P9NR45"/>
<dbReference type="RefSeq" id="WP_046236150.1">
    <property type="nucleotide sequence ID" value="NZ_LJQC01000132.1"/>
</dbReference>
<keyword evidence="2" id="KW-1185">Reference proteome</keyword>
<gene>
    <name evidence="1" type="ORF">ALO75_00895</name>
</gene>
<sequence>MDRTYAFVDESGNSGLDTSKGGSSDFFIVCAILVAEKDLETAYFQAEELRKRHFQTGEIKSSNLKLKDADRRARILTELAELPFKLYFTVVDKGRIHKDGGLRIKTSFIKYVSGLLYGRLFRAYSDLRMMVDEHGGQEFQESLRSYVVERFVDDLFGDQDAFQTVSSKDNVLVQVADFFAGSVAHIYEGKASEEAVLAYKKILRSLTLGMLEWPSRYQSLLPPPTNESGYADYQVRQEALRQADHFSERVEEHRDESEHLQLSILRFLRFQSEFVTKDYVPTAEIIAHLKDSGFGEVNDQRIRSSGVAKLRDAGVIISSAVKGYKIPQTRADINDFLERASGIVVPLLERVKKAREVYRLSSRGEYDIVTAANLTELAKLLAALEVFADD</sequence>